<evidence type="ECO:0000313" key="10">
    <source>
        <dbReference type="EMBL" id="ODQ63104.1"/>
    </source>
</evidence>
<evidence type="ECO:0000256" key="2">
    <source>
        <dbReference type="ARBA" id="ARBA00022801"/>
    </source>
</evidence>
<dbReference type="Pfam" id="PF00149">
    <property type="entry name" value="Metallophos"/>
    <property type="match status" value="1"/>
</dbReference>
<dbReference type="PROSITE" id="PS00125">
    <property type="entry name" value="SER_THR_PHOSPHATASE"/>
    <property type="match status" value="1"/>
</dbReference>
<evidence type="ECO:0000256" key="1">
    <source>
        <dbReference type="ARBA" id="ARBA00022723"/>
    </source>
</evidence>
<dbReference type="Pfam" id="PF16891">
    <property type="entry name" value="STPPase_N"/>
    <property type="match status" value="1"/>
</dbReference>
<dbReference type="PANTHER" id="PTHR11668:SF484">
    <property type="entry name" value="SERINE_THREONINE-PROTEIN PHOSPHATASE PP-Z1-RELATED"/>
    <property type="match status" value="1"/>
</dbReference>
<dbReference type="GO" id="GO:0005634">
    <property type="term" value="C:nucleus"/>
    <property type="evidence" value="ECO:0007669"/>
    <property type="project" value="TreeGrafter"/>
</dbReference>
<feature type="region of interest" description="Disordered" evidence="8">
    <location>
        <begin position="152"/>
        <end position="219"/>
    </location>
</feature>
<evidence type="ECO:0000256" key="4">
    <source>
        <dbReference type="ARBA" id="ARBA00023211"/>
    </source>
</evidence>
<dbReference type="EC" id="3.1.3.16" evidence="7"/>
<accession>A0A1E3PD20</accession>
<keyword evidence="4" id="KW-0464">Manganese</keyword>
<dbReference type="InterPro" id="IPR031675">
    <property type="entry name" value="STPPase_N"/>
</dbReference>
<comment type="catalytic activity">
    <reaction evidence="5">
        <text>O-phospho-L-seryl-[protein] + H2O = L-seryl-[protein] + phosphate</text>
        <dbReference type="Rhea" id="RHEA:20629"/>
        <dbReference type="Rhea" id="RHEA-COMP:9863"/>
        <dbReference type="Rhea" id="RHEA-COMP:11604"/>
        <dbReference type="ChEBI" id="CHEBI:15377"/>
        <dbReference type="ChEBI" id="CHEBI:29999"/>
        <dbReference type="ChEBI" id="CHEBI:43474"/>
        <dbReference type="ChEBI" id="CHEBI:83421"/>
        <dbReference type="EC" id="3.1.3.16"/>
    </reaction>
</comment>
<dbReference type="InterPro" id="IPR006186">
    <property type="entry name" value="Ser/Thr-sp_prot-phosphatase"/>
</dbReference>
<protein>
    <recommendedName>
        <fullName evidence="7">Serine/threonine-protein phosphatase</fullName>
        <ecNumber evidence="7">3.1.3.16</ecNumber>
    </recommendedName>
</protein>
<evidence type="ECO:0000256" key="5">
    <source>
        <dbReference type="ARBA" id="ARBA00047761"/>
    </source>
</evidence>
<dbReference type="FunFam" id="3.60.21.10:FF:000026">
    <property type="entry name" value="Serine/threonine-protein phosphatase"/>
    <property type="match status" value="1"/>
</dbReference>
<organism evidence="10 11">
    <name type="scientific">Nadsonia fulvescens var. elongata DSM 6958</name>
    <dbReference type="NCBI Taxonomy" id="857566"/>
    <lineage>
        <taxon>Eukaryota</taxon>
        <taxon>Fungi</taxon>
        <taxon>Dikarya</taxon>
        <taxon>Ascomycota</taxon>
        <taxon>Saccharomycotina</taxon>
        <taxon>Dipodascomycetes</taxon>
        <taxon>Dipodascales</taxon>
        <taxon>Dipodascales incertae sedis</taxon>
        <taxon>Nadsonia</taxon>
    </lineage>
</organism>
<dbReference type="GO" id="GO:0005737">
    <property type="term" value="C:cytoplasm"/>
    <property type="evidence" value="ECO:0007669"/>
    <property type="project" value="TreeGrafter"/>
</dbReference>
<keyword evidence="2 7" id="KW-0378">Hydrolase</keyword>
<keyword evidence="1" id="KW-0479">Metal-binding</keyword>
<feature type="compositionally biased region" description="Polar residues" evidence="8">
    <location>
        <begin position="1"/>
        <end position="10"/>
    </location>
</feature>
<comment type="similarity">
    <text evidence="7">Belongs to the PPP phosphatase family.</text>
</comment>
<name>A0A1E3PD20_9ASCO</name>
<feature type="compositionally biased region" description="Low complexity" evidence="8">
    <location>
        <begin position="170"/>
        <end position="200"/>
    </location>
</feature>
<evidence type="ECO:0000313" key="11">
    <source>
        <dbReference type="Proteomes" id="UP000095009"/>
    </source>
</evidence>
<evidence type="ECO:0000256" key="3">
    <source>
        <dbReference type="ARBA" id="ARBA00022912"/>
    </source>
</evidence>
<dbReference type="InterPro" id="IPR029052">
    <property type="entry name" value="Metallo-depent_PP-like"/>
</dbReference>
<dbReference type="OrthoDB" id="1930084at2759"/>
<dbReference type="GO" id="GO:0046872">
    <property type="term" value="F:metal ion binding"/>
    <property type="evidence" value="ECO:0007669"/>
    <property type="project" value="UniProtKB-KW"/>
</dbReference>
<feature type="compositionally biased region" description="Low complexity" evidence="8">
    <location>
        <begin position="11"/>
        <end position="30"/>
    </location>
</feature>
<feature type="region of interest" description="Disordered" evidence="8">
    <location>
        <begin position="1"/>
        <end position="91"/>
    </location>
</feature>
<dbReference type="InterPro" id="IPR050341">
    <property type="entry name" value="PP1_catalytic_subunit"/>
</dbReference>
<keyword evidence="3" id="KW-0904">Protein phosphatase</keyword>
<proteinExistence type="inferred from homology"/>
<dbReference type="PRINTS" id="PR00114">
    <property type="entry name" value="STPHPHTASE"/>
</dbReference>
<feature type="compositionally biased region" description="Polar residues" evidence="8">
    <location>
        <begin position="55"/>
        <end position="91"/>
    </location>
</feature>
<gene>
    <name evidence="10" type="ORF">NADFUDRAFT_48320</name>
</gene>
<keyword evidence="11" id="KW-1185">Reference proteome</keyword>
<evidence type="ECO:0000256" key="6">
    <source>
        <dbReference type="ARBA" id="ARBA00048336"/>
    </source>
</evidence>
<dbReference type="AlphaFoldDB" id="A0A1E3PD20"/>
<sequence length="580" mass="63233">MGNSPSKNAVSMTSSSSSSTSATSSTLTAAESEDDSSGCSGRSNGLKINKHNYKPNANSSRGASFNHTTCNSRTGDAKNSQAGSKSGSRSNHYTLVIPAKDEQVAIPRCAAYNNGITTASTAKITAHPSSSSSSLTSPSVCVDYPSASAFAGNINPTPEGLKPPKRDDLLSTSQNSVSSTLSACSLRSTSTSPSSISSSLEKVIDNSRDDSDDSLNASPSFLGPKTFRSASFSAKVPPVKQLNLSKKDSQPESRFLKEHKDQPISSTYYKSLPFDIDNLICRLVESGSNSPSGNKHRECVIRNAEIQQICTIVRHIFLSQPTLLELGTPVRIVGDVHGQFSDLLRIFNLCGEPPKSNYLFLGDYVDRGKQSLETMLLLFCYKIKYPENVFLLRGNHESASISKVYGFYDECKRRANVKVWKTFVDVFNTLPIAATVGGKIFCVHGGLSPYLTSLNDIKSIVRPTDVPDLGLLADLLWSDPDKDIAEWSNSDRGVSYCFGQSVVTKFCKQFGFDLICRAHMVVEDGYEFFAKRKLVTIFSAPNYCGEFDNSGGIMKVDKDMCCSFELLKPKSKRKKSRKRK</sequence>
<dbReference type="Proteomes" id="UP000095009">
    <property type="component" value="Unassembled WGS sequence"/>
</dbReference>
<dbReference type="PANTHER" id="PTHR11668">
    <property type="entry name" value="SERINE/THREONINE PROTEIN PHOSPHATASE"/>
    <property type="match status" value="1"/>
</dbReference>
<evidence type="ECO:0000256" key="8">
    <source>
        <dbReference type="SAM" id="MobiDB-lite"/>
    </source>
</evidence>
<evidence type="ECO:0000256" key="7">
    <source>
        <dbReference type="RuleBase" id="RU004273"/>
    </source>
</evidence>
<dbReference type="SMART" id="SM00156">
    <property type="entry name" value="PP2Ac"/>
    <property type="match status" value="1"/>
</dbReference>
<feature type="domain" description="Serine/threonine specific protein phosphatases" evidence="9">
    <location>
        <begin position="392"/>
        <end position="397"/>
    </location>
</feature>
<dbReference type="Gene3D" id="3.60.21.10">
    <property type="match status" value="1"/>
</dbReference>
<dbReference type="STRING" id="857566.A0A1E3PD20"/>
<reference evidence="10 11" key="1">
    <citation type="journal article" date="2016" name="Proc. Natl. Acad. Sci. U.S.A.">
        <title>Comparative genomics of biotechnologically important yeasts.</title>
        <authorList>
            <person name="Riley R."/>
            <person name="Haridas S."/>
            <person name="Wolfe K.H."/>
            <person name="Lopes M.R."/>
            <person name="Hittinger C.T."/>
            <person name="Goeker M."/>
            <person name="Salamov A.A."/>
            <person name="Wisecaver J.H."/>
            <person name="Long T.M."/>
            <person name="Calvey C.H."/>
            <person name="Aerts A.L."/>
            <person name="Barry K.W."/>
            <person name="Choi C."/>
            <person name="Clum A."/>
            <person name="Coughlan A.Y."/>
            <person name="Deshpande S."/>
            <person name="Douglass A.P."/>
            <person name="Hanson S.J."/>
            <person name="Klenk H.-P."/>
            <person name="LaButti K.M."/>
            <person name="Lapidus A."/>
            <person name="Lindquist E.A."/>
            <person name="Lipzen A.M."/>
            <person name="Meier-Kolthoff J.P."/>
            <person name="Ohm R.A."/>
            <person name="Otillar R.P."/>
            <person name="Pangilinan J.L."/>
            <person name="Peng Y."/>
            <person name="Rokas A."/>
            <person name="Rosa C.A."/>
            <person name="Scheuner C."/>
            <person name="Sibirny A.A."/>
            <person name="Slot J.C."/>
            <person name="Stielow J.B."/>
            <person name="Sun H."/>
            <person name="Kurtzman C.P."/>
            <person name="Blackwell M."/>
            <person name="Grigoriev I.V."/>
            <person name="Jeffries T.W."/>
        </authorList>
    </citation>
    <scope>NUCLEOTIDE SEQUENCE [LARGE SCALE GENOMIC DNA]</scope>
    <source>
        <strain evidence="10 11">DSM 6958</strain>
    </source>
</reference>
<evidence type="ECO:0000259" key="9">
    <source>
        <dbReference type="PROSITE" id="PS00125"/>
    </source>
</evidence>
<dbReference type="SUPFAM" id="SSF56300">
    <property type="entry name" value="Metallo-dependent phosphatases"/>
    <property type="match status" value="1"/>
</dbReference>
<dbReference type="InterPro" id="IPR004843">
    <property type="entry name" value="Calcineurin-like_PHP"/>
</dbReference>
<dbReference type="GO" id="GO:0004722">
    <property type="term" value="F:protein serine/threonine phosphatase activity"/>
    <property type="evidence" value="ECO:0007669"/>
    <property type="project" value="UniProtKB-EC"/>
</dbReference>
<comment type="catalytic activity">
    <reaction evidence="6 7">
        <text>O-phospho-L-threonyl-[protein] + H2O = L-threonyl-[protein] + phosphate</text>
        <dbReference type="Rhea" id="RHEA:47004"/>
        <dbReference type="Rhea" id="RHEA-COMP:11060"/>
        <dbReference type="Rhea" id="RHEA-COMP:11605"/>
        <dbReference type="ChEBI" id="CHEBI:15377"/>
        <dbReference type="ChEBI" id="CHEBI:30013"/>
        <dbReference type="ChEBI" id="CHEBI:43474"/>
        <dbReference type="ChEBI" id="CHEBI:61977"/>
        <dbReference type="EC" id="3.1.3.16"/>
    </reaction>
</comment>
<dbReference type="EMBL" id="KV454416">
    <property type="protein sequence ID" value="ODQ63104.1"/>
    <property type="molecule type" value="Genomic_DNA"/>
</dbReference>